<evidence type="ECO:0000256" key="2">
    <source>
        <dbReference type="ARBA" id="ARBA00022614"/>
    </source>
</evidence>
<dbReference type="Proteomes" id="UP000007015">
    <property type="component" value="Chromosome 2"/>
</dbReference>
<feature type="domain" description="Disease resistance N-terminal" evidence="6">
    <location>
        <begin position="47"/>
        <end position="97"/>
    </location>
</feature>
<evidence type="ECO:0000313" key="8">
    <source>
        <dbReference type="Proteomes" id="UP000007015"/>
    </source>
</evidence>
<keyword evidence="2" id="KW-0433">Leucine-rich repeat</keyword>
<evidence type="ECO:0000256" key="4">
    <source>
        <dbReference type="ARBA" id="ARBA00022741"/>
    </source>
</evidence>
<sequence length="112" mass="12829">MAEVGWAVSALGWITSPVATRLLREGLEFIGFNESERLQDLETRIIPRMAQLMEQADRIPPGQRAPLEQWATKLRSAFYDAEDILDVADYHRLEKQCMSITIDECIYGSDLR</sequence>
<dbReference type="Pfam" id="PF18052">
    <property type="entry name" value="Rx_N"/>
    <property type="match status" value="1"/>
</dbReference>
<gene>
    <name evidence="7" type="ORF">OsI_07110</name>
</gene>
<evidence type="ECO:0000313" key="7">
    <source>
        <dbReference type="EMBL" id="EEC73114.1"/>
    </source>
</evidence>
<keyword evidence="8" id="KW-1185">Reference proteome</keyword>
<evidence type="ECO:0000256" key="5">
    <source>
        <dbReference type="ARBA" id="ARBA00022821"/>
    </source>
</evidence>
<proteinExistence type="inferred from homology"/>
<evidence type="ECO:0000259" key="6">
    <source>
        <dbReference type="Pfam" id="PF18052"/>
    </source>
</evidence>
<reference evidence="7 8" key="1">
    <citation type="journal article" date="2005" name="PLoS Biol.">
        <title>The genomes of Oryza sativa: a history of duplications.</title>
        <authorList>
            <person name="Yu J."/>
            <person name="Wang J."/>
            <person name="Lin W."/>
            <person name="Li S."/>
            <person name="Li H."/>
            <person name="Zhou J."/>
            <person name="Ni P."/>
            <person name="Dong W."/>
            <person name="Hu S."/>
            <person name="Zeng C."/>
            <person name="Zhang J."/>
            <person name="Zhang Y."/>
            <person name="Li R."/>
            <person name="Xu Z."/>
            <person name="Li S."/>
            <person name="Li X."/>
            <person name="Zheng H."/>
            <person name="Cong L."/>
            <person name="Lin L."/>
            <person name="Yin J."/>
            <person name="Geng J."/>
            <person name="Li G."/>
            <person name="Shi J."/>
            <person name="Liu J."/>
            <person name="Lv H."/>
            <person name="Li J."/>
            <person name="Wang J."/>
            <person name="Deng Y."/>
            <person name="Ran L."/>
            <person name="Shi X."/>
            <person name="Wang X."/>
            <person name="Wu Q."/>
            <person name="Li C."/>
            <person name="Ren X."/>
            <person name="Wang J."/>
            <person name="Wang X."/>
            <person name="Li D."/>
            <person name="Liu D."/>
            <person name="Zhang X."/>
            <person name="Ji Z."/>
            <person name="Zhao W."/>
            <person name="Sun Y."/>
            <person name="Zhang Z."/>
            <person name="Bao J."/>
            <person name="Han Y."/>
            <person name="Dong L."/>
            <person name="Ji J."/>
            <person name="Chen P."/>
            <person name="Wu S."/>
            <person name="Liu J."/>
            <person name="Xiao Y."/>
            <person name="Bu D."/>
            <person name="Tan J."/>
            <person name="Yang L."/>
            <person name="Ye C."/>
            <person name="Zhang J."/>
            <person name="Xu J."/>
            <person name="Zhou Y."/>
            <person name="Yu Y."/>
            <person name="Zhang B."/>
            <person name="Zhuang S."/>
            <person name="Wei H."/>
            <person name="Liu B."/>
            <person name="Lei M."/>
            <person name="Yu H."/>
            <person name="Li Y."/>
            <person name="Xu H."/>
            <person name="Wei S."/>
            <person name="He X."/>
            <person name="Fang L."/>
            <person name="Zhang Z."/>
            <person name="Zhang Y."/>
            <person name="Huang X."/>
            <person name="Su Z."/>
            <person name="Tong W."/>
            <person name="Li J."/>
            <person name="Tong Z."/>
            <person name="Li S."/>
            <person name="Ye J."/>
            <person name="Wang L."/>
            <person name="Fang L."/>
            <person name="Lei T."/>
            <person name="Chen C."/>
            <person name="Chen H."/>
            <person name="Xu Z."/>
            <person name="Li H."/>
            <person name="Huang H."/>
            <person name="Zhang F."/>
            <person name="Xu H."/>
            <person name="Li N."/>
            <person name="Zhao C."/>
            <person name="Li S."/>
            <person name="Dong L."/>
            <person name="Huang Y."/>
            <person name="Li L."/>
            <person name="Xi Y."/>
            <person name="Qi Q."/>
            <person name="Li W."/>
            <person name="Zhang B."/>
            <person name="Hu W."/>
            <person name="Zhang Y."/>
            <person name="Tian X."/>
            <person name="Jiao Y."/>
            <person name="Liang X."/>
            <person name="Jin J."/>
            <person name="Gao L."/>
            <person name="Zheng W."/>
            <person name="Hao B."/>
            <person name="Liu S."/>
            <person name="Wang W."/>
            <person name="Yuan L."/>
            <person name="Cao M."/>
            <person name="McDermott J."/>
            <person name="Samudrala R."/>
            <person name="Wang J."/>
            <person name="Wong G.K."/>
            <person name="Yang H."/>
        </authorList>
    </citation>
    <scope>NUCLEOTIDE SEQUENCE [LARGE SCALE GENOMIC DNA]</scope>
    <source>
        <strain evidence="8">cv. 93-11</strain>
    </source>
</reference>
<accession>B8AHK3</accession>
<organism evidence="7 8">
    <name type="scientific">Oryza sativa subsp. indica</name>
    <name type="common">Rice</name>
    <dbReference type="NCBI Taxonomy" id="39946"/>
    <lineage>
        <taxon>Eukaryota</taxon>
        <taxon>Viridiplantae</taxon>
        <taxon>Streptophyta</taxon>
        <taxon>Embryophyta</taxon>
        <taxon>Tracheophyta</taxon>
        <taxon>Spermatophyta</taxon>
        <taxon>Magnoliopsida</taxon>
        <taxon>Liliopsida</taxon>
        <taxon>Poales</taxon>
        <taxon>Poaceae</taxon>
        <taxon>BOP clade</taxon>
        <taxon>Oryzoideae</taxon>
        <taxon>Oryzeae</taxon>
        <taxon>Oryzinae</taxon>
        <taxon>Oryza</taxon>
        <taxon>Oryza sativa</taxon>
    </lineage>
</organism>
<dbReference type="Gramene" id="BGIOSGA008155-TA">
    <property type="protein sequence ID" value="BGIOSGA008155-PA"/>
    <property type="gene ID" value="BGIOSGA008155"/>
</dbReference>
<dbReference type="AlphaFoldDB" id="B8AHK3"/>
<name>B8AHK3_ORYSI</name>
<dbReference type="OMA" id="MAPHTTN"/>
<keyword evidence="3" id="KW-0677">Repeat</keyword>
<evidence type="ECO:0000256" key="3">
    <source>
        <dbReference type="ARBA" id="ARBA00022737"/>
    </source>
</evidence>
<evidence type="ECO:0000256" key="1">
    <source>
        <dbReference type="ARBA" id="ARBA00008894"/>
    </source>
</evidence>
<dbReference type="STRING" id="39946.B8AHK3"/>
<keyword evidence="4" id="KW-0547">Nucleotide-binding</keyword>
<dbReference type="EMBL" id="CM000127">
    <property type="protein sequence ID" value="EEC73114.1"/>
    <property type="molecule type" value="Genomic_DNA"/>
</dbReference>
<keyword evidence="5" id="KW-0611">Plant defense</keyword>
<dbReference type="GO" id="GO:0006952">
    <property type="term" value="P:defense response"/>
    <property type="evidence" value="ECO:0007669"/>
    <property type="project" value="UniProtKB-KW"/>
</dbReference>
<dbReference type="HOGENOM" id="CLU_155478_1_0_1"/>
<protein>
    <recommendedName>
        <fullName evidence="6">Disease resistance N-terminal domain-containing protein</fullName>
    </recommendedName>
</protein>
<comment type="similarity">
    <text evidence="1">Belongs to the disease resistance NB-LRR family.</text>
</comment>
<dbReference type="GO" id="GO:0000166">
    <property type="term" value="F:nucleotide binding"/>
    <property type="evidence" value="ECO:0007669"/>
    <property type="project" value="UniProtKB-KW"/>
</dbReference>
<dbReference type="InterPro" id="IPR041118">
    <property type="entry name" value="Rx_N"/>
</dbReference>